<comment type="subcellular location">
    <subcellularLocation>
        <location evidence="2 19">Cell membrane</location>
        <topology evidence="2 19">Multi-pass membrane protein</topology>
    </subcellularLocation>
</comment>
<evidence type="ECO:0000256" key="3">
    <source>
        <dbReference type="ARBA" id="ARBA00004663"/>
    </source>
</evidence>
<evidence type="ECO:0000256" key="9">
    <source>
        <dbReference type="ARBA" id="ARBA00022679"/>
    </source>
</evidence>
<comment type="cofactor">
    <cofactor evidence="1 19">
        <name>Mg(2+)</name>
        <dbReference type="ChEBI" id="CHEBI:18420"/>
    </cofactor>
</comment>
<comment type="caution">
    <text evidence="19">Lacks conserved residue(s) required for the propagation of feature annotation.</text>
</comment>
<name>A0A9E8KPM8_9ALTE</name>
<evidence type="ECO:0000256" key="14">
    <source>
        <dbReference type="ARBA" id="ARBA00025228"/>
    </source>
</evidence>
<dbReference type="PANTHER" id="PTHR34148:SF1">
    <property type="entry name" value="ADENOSYLCOBINAMIDE-GDP RIBAZOLETRANSFERASE"/>
    <property type="match status" value="1"/>
</dbReference>
<dbReference type="GO" id="GO:0051073">
    <property type="term" value="F:adenosylcobinamide-GDP ribazoletransferase activity"/>
    <property type="evidence" value="ECO:0007669"/>
    <property type="project" value="UniProtKB-UniRule"/>
</dbReference>
<gene>
    <name evidence="19" type="primary">cobS</name>
    <name evidence="20" type="ORF">NNL22_15150</name>
</gene>
<evidence type="ECO:0000256" key="15">
    <source>
        <dbReference type="ARBA" id="ARBA00032605"/>
    </source>
</evidence>
<feature type="transmembrane region" description="Helical" evidence="19">
    <location>
        <begin position="115"/>
        <end position="140"/>
    </location>
</feature>
<dbReference type="AlphaFoldDB" id="A0A9E8KPM8"/>
<evidence type="ECO:0000256" key="1">
    <source>
        <dbReference type="ARBA" id="ARBA00001946"/>
    </source>
</evidence>
<dbReference type="RefSeq" id="WP_251812482.1">
    <property type="nucleotide sequence ID" value="NZ_CP101527.1"/>
</dbReference>
<dbReference type="HAMAP" id="MF_00719">
    <property type="entry name" value="CobS"/>
    <property type="match status" value="1"/>
</dbReference>
<comment type="pathway">
    <text evidence="3 19">Cofactor biosynthesis; adenosylcobalamin biosynthesis; adenosylcobalamin from cob(II)yrinate a,c-diamide: step 7/7.</text>
</comment>
<evidence type="ECO:0000256" key="11">
    <source>
        <dbReference type="ARBA" id="ARBA00022842"/>
    </source>
</evidence>
<keyword evidence="11 19" id="KW-0460">Magnesium</keyword>
<evidence type="ECO:0000256" key="10">
    <source>
        <dbReference type="ARBA" id="ARBA00022692"/>
    </source>
</evidence>
<feature type="transmembrane region" description="Helical" evidence="19">
    <location>
        <begin position="49"/>
        <end position="72"/>
    </location>
</feature>
<comment type="catalytic activity">
    <reaction evidence="18 19">
        <text>alpha-ribazole 5'-phosphate + adenosylcob(III)inamide-GDP = adenosylcob(III)alamin 5'-phosphate + GMP + H(+)</text>
        <dbReference type="Rhea" id="RHEA:23560"/>
        <dbReference type="ChEBI" id="CHEBI:15378"/>
        <dbReference type="ChEBI" id="CHEBI:57918"/>
        <dbReference type="ChEBI" id="CHEBI:58115"/>
        <dbReference type="ChEBI" id="CHEBI:60487"/>
        <dbReference type="ChEBI" id="CHEBI:60493"/>
        <dbReference type="EC" id="2.7.8.26"/>
    </reaction>
</comment>
<evidence type="ECO:0000256" key="16">
    <source>
        <dbReference type="ARBA" id="ARBA00032853"/>
    </source>
</evidence>
<evidence type="ECO:0000256" key="8">
    <source>
        <dbReference type="ARBA" id="ARBA00022573"/>
    </source>
</evidence>
<keyword evidence="8 19" id="KW-0169">Cobalamin biosynthesis</keyword>
<evidence type="ECO:0000256" key="18">
    <source>
        <dbReference type="ARBA" id="ARBA00049504"/>
    </source>
</evidence>
<dbReference type="EC" id="2.7.8.26" evidence="5 19"/>
<protein>
    <recommendedName>
        <fullName evidence="6 19">Adenosylcobinamide-GDP ribazoletransferase</fullName>
        <ecNumber evidence="5 19">2.7.8.26</ecNumber>
    </recommendedName>
    <alternativeName>
        <fullName evidence="16 19">Cobalamin synthase</fullName>
    </alternativeName>
    <alternativeName>
        <fullName evidence="15 19">Cobalamin-5'-phosphate synthase</fullName>
    </alternativeName>
</protein>
<evidence type="ECO:0000256" key="13">
    <source>
        <dbReference type="ARBA" id="ARBA00023136"/>
    </source>
</evidence>
<dbReference type="InterPro" id="IPR003805">
    <property type="entry name" value="CobS"/>
</dbReference>
<accession>A0A9E8KPM8</accession>
<evidence type="ECO:0000256" key="4">
    <source>
        <dbReference type="ARBA" id="ARBA00010561"/>
    </source>
</evidence>
<evidence type="ECO:0000256" key="19">
    <source>
        <dbReference type="HAMAP-Rule" id="MF_00719"/>
    </source>
</evidence>
<dbReference type="PANTHER" id="PTHR34148">
    <property type="entry name" value="ADENOSYLCOBINAMIDE-GDP RIBAZOLETRANSFERASE"/>
    <property type="match status" value="1"/>
</dbReference>
<evidence type="ECO:0000256" key="7">
    <source>
        <dbReference type="ARBA" id="ARBA00022475"/>
    </source>
</evidence>
<keyword evidence="21" id="KW-1185">Reference proteome</keyword>
<keyword evidence="9 19" id="KW-0808">Transferase</keyword>
<keyword evidence="13 19" id="KW-0472">Membrane</keyword>
<sequence>MIYPNWRKELNLFFTALMFLTRLPIPKWVEFKADYLNESSRYFPLVGLVVGGVAAIAYALFSILLGPLLAIIMSMALTIWMTGAFHEDGFADMCDGFGGGWEKEQILHIMKDSRLGTYGSVGLFLNLIIKMMALITLALTPSDNSDSVSVGIWMLSSGDYSGAVVVAFLVAHPLSRFFSITFIRRLDYVQDVDKSKVRPLASQLSNNGLLFAAASIALVLLLLNWMTVLTLLTLLWLMHMMFSRYLVNKIGGYTGDCLGAAQQLSEVMIYIVLCAFIT</sequence>
<proteinExistence type="inferred from homology"/>
<dbReference type="GO" id="GO:0005886">
    <property type="term" value="C:plasma membrane"/>
    <property type="evidence" value="ECO:0007669"/>
    <property type="project" value="UniProtKB-SubCell"/>
</dbReference>
<evidence type="ECO:0000256" key="6">
    <source>
        <dbReference type="ARBA" id="ARBA00015850"/>
    </source>
</evidence>
<organism evidence="20 21">
    <name type="scientific">Alkalimarinus sediminis</name>
    <dbReference type="NCBI Taxonomy" id="1632866"/>
    <lineage>
        <taxon>Bacteria</taxon>
        <taxon>Pseudomonadati</taxon>
        <taxon>Pseudomonadota</taxon>
        <taxon>Gammaproteobacteria</taxon>
        <taxon>Alteromonadales</taxon>
        <taxon>Alteromonadaceae</taxon>
        <taxon>Alkalimarinus</taxon>
    </lineage>
</organism>
<dbReference type="NCBIfam" id="NF001277">
    <property type="entry name" value="PRK00235.1-3"/>
    <property type="match status" value="1"/>
</dbReference>
<evidence type="ECO:0000313" key="21">
    <source>
        <dbReference type="Proteomes" id="UP001164472"/>
    </source>
</evidence>
<dbReference type="KEGG" id="asem:NNL22_15150"/>
<dbReference type="Pfam" id="PF02654">
    <property type="entry name" value="CobS"/>
    <property type="match status" value="1"/>
</dbReference>
<evidence type="ECO:0000256" key="17">
    <source>
        <dbReference type="ARBA" id="ARBA00048623"/>
    </source>
</evidence>
<comment type="function">
    <text evidence="14 19">Joins adenosylcobinamide-GDP and alpha-ribazole to generate adenosylcobalamin (Ado-cobalamin). Also synthesizes adenosylcobalamin 5'-phosphate from adenosylcobinamide-GDP and alpha-ribazole 5'-phosphate.</text>
</comment>
<dbReference type="Proteomes" id="UP001164472">
    <property type="component" value="Chromosome"/>
</dbReference>
<comment type="catalytic activity">
    <reaction evidence="17 19">
        <text>alpha-ribazole + adenosylcob(III)inamide-GDP = adenosylcob(III)alamin + GMP + H(+)</text>
        <dbReference type="Rhea" id="RHEA:16049"/>
        <dbReference type="ChEBI" id="CHEBI:10329"/>
        <dbReference type="ChEBI" id="CHEBI:15378"/>
        <dbReference type="ChEBI" id="CHEBI:18408"/>
        <dbReference type="ChEBI" id="CHEBI:58115"/>
        <dbReference type="ChEBI" id="CHEBI:60487"/>
        <dbReference type="EC" id="2.7.8.26"/>
    </reaction>
</comment>
<comment type="similarity">
    <text evidence="4 19">Belongs to the CobS family.</text>
</comment>
<keyword evidence="10 19" id="KW-0812">Transmembrane</keyword>
<evidence type="ECO:0000256" key="2">
    <source>
        <dbReference type="ARBA" id="ARBA00004651"/>
    </source>
</evidence>
<dbReference type="EMBL" id="CP101527">
    <property type="protein sequence ID" value="UZW74345.1"/>
    <property type="molecule type" value="Genomic_DNA"/>
</dbReference>
<evidence type="ECO:0000256" key="12">
    <source>
        <dbReference type="ARBA" id="ARBA00022989"/>
    </source>
</evidence>
<keyword evidence="7 19" id="KW-1003">Cell membrane</keyword>
<keyword evidence="12 19" id="KW-1133">Transmembrane helix</keyword>
<reference evidence="20" key="1">
    <citation type="submission" date="2022-07" db="EMBL/GenBank/DDBJ databases">
        <title>Alkalimarinus sp. nov., isolated from gut of a Alitta virens.</title>
        <authorList>
            <person name="Yang A.I."/>
            <person name="Shin N.-R."/>
        </authorList>
    </citation>
    <scope>NUCLEOTIDE SEQUENCE</scope>
    <source>
        <strain evidence="20">FA028</strain>
    </source>
</reference>
<dbReference type="GO" id="GO:0009236">
    <property type="term" value="P:cobalamin biosynthetic process"/>
    <property type="evidence" value="ECO:0007669"/>
    <property type="project" value="UniProtKB-UniRule"/>
</dbReference>
<evidence type="ECO:0000256" key="5">
    <source>
        <dbReference type="ARBA" id="ARBA00013200"/>
    </source>
</evidence>
<dbReference type="GO" id="GO:0008818">
    <property type="term" value="F:cobalamin 5'-phosphate synthase activity"/>
    <property type="evidence" value="ECO:0007669"/>
    <property type="project" value="UniProtKB-UniRule"/>
</dbReference>
<feature type="transmembrane region" description="Helical" evidence="19">
    <location>
        <begin position="160"/>
        <end position="183"/>
    </location>
</feature>
<evidence type="ECO:0000313" key="20">
    <source>
        <dbReference type="EMBL" id="UZW74345.1"/>
    </source>
</evidence>